<keyword evidence="3" id="KW-0732">Signal</keyword>
<keyword evidence="4" id="KW-0472">Membrane</keyword>
<evidence type="ECO:0000256" key="2">
    <source>
        <dbReference type="ARBA" id="ARBA00006275"/>
    </source>
</evidence>
<evidence type="ECO:0000259" key="7">
    <source>
        <dbReference type="Pfam" id="PF14322"/>
    </source>
</evidence>
<name>A0ABS9UXR5_9BACT</name>
<dbReference type="EMBL" id="JAKZGP010000010">
    <property type="protein sequence ID" value="MCH7408971.1"/>
    <property type="molecule type" value="Genomic_DNA"/>
</dbReference>
<dbReference type="InterPro" id="IPR033985">
    <property type="entry name" value="SusD-like_N"/>
</dbReference>
<evidence type="ECO:0000256" key="4">
    <source>
        <dbReference type="ARBA" id="ARBA00023136"/>
    </source>
</evidence>
<dbReference type="InterPro" id="IPR012944">
    <property type="entry name" value="SusD_RagB_dom"/>
</dbReference>
<dbReference type="Gene3D" id="1.25.40.390">
    <property type="match status" value="1"/>
</dbReference>
<comment type="similarity">
    <text evidence="2">Belongs to the SusD family.</text>
</comment>
<organism evidence="8 9">
    <name type="scientific">Belliella filtrata</name>
    <dbReference type="NCBI Taxonomy" id="2923435"/>
    <lineage>
        <taxon>Bacteria</taxon>
        <taxon>Pseudomonadati</taxon>
        <taxon>Bacteroidota</taxon>
        <taxon>Cytophagia</taxon>
        <taxon>Cytophagales</taxon>
        <taxon>Cyclobacteriaceae</taxon>
        <taxon>Belliella</taxon>
    </lineage>
</organism>
<evidence type="ECO:0000313" key="8">
    <source>
        <dbReference type="EMBL" id="MCH7408971.1"/>
    </source>
</evidence>
<feature type="domain" description="SusD-like N-terminal" evidence="7">
    <location>
        <begin position="25"/>
        <end position="227"/>
    </location>
</feature>
<evidence type="ECO:0000256" key="1">
    <source>
        <dbReference type="ARBA" id="ARBA00004442"/>
    </source>
</evidence>
<proteinExistence type="inferred from homology"/>
<feature type="domain" description="RagB/SusD" evidence="6">
    <location>
        <begin position="335"/>
        <end position="438"/>
    </location>
</feature>
<gene>
    <name evidence="8" type="ORF">MM239_06170</name>
</gene>
<comment type="subcellular location">
    <subcellularLocation>
        <location evidence="1">Cell outer membrane</location>
    </subcellularLocation>
</comment>
<reference evidence="8" key="1">
    <citation type="submission" date="2022-03" db="EMBL/GenBank/DDBJ databases">
        <title>De novo assembled genomes of Belliella spp. (Cyclobacteriaceae) strains.</title>
        <authorList>
            <person name="Szabo A."/>
            <person name="Korponai K."/>
            <person name="Felfoldi T."/>
        </authorList>
    </citation>
    <scope>NUCLEOTIDE SEQUENCE</scope>
    <source>
        <strain evidence="8">DSM 111904</strain>
    </source>
</reference>
<evidence type="ECO:0000259" key="6">
    <source>
        <dbReference type="Pfam" id="PF07980"/>
    </source>
</evidence>
<keyword evidence="5" id="KW-0998">Cell outer membrane</keyword>
<evidence type="ECO:0000313" key="9">
    <source>
        <dbReference type="Proteomes" id="UP001165489"/>
    </source>
</evidence>
<dbReference type="RefSeq" id="WP_241347332.1">
    <property type="nucleotide sequence ID" value="NZ_JAKZGP010000010.1"/>
</dbReference>
<dbReference type="InterPro" id="IPR011990">
    <property type="entry name" value="TPR-like_helical_dom_sf"/>
</dbReference>
<dbReference type="SUPFAM" id="SSF48452">
    <property type="entry name" value="TPR-like"/>
    <property type="match status" value="1"/>
</dbReference>
<comment type="caution">
    <text evidence="8">The sequence shown here is derived from an EMBL/GenBank/DDBJ whole genome shotgun (WGS) entry which is preliminary data.</text>
</comment>
<dbReference type="Pfam" id="PF14322">
    <property type="entry name" value="SusD-like_3"/>
    <property type="match status" value="1"/>
</dbReference>
<dbReference type="Pfam" id="PF07980">
    <property type="entry name" value="SusD_RagB"/>
    <property type="match status" value="1"/>
</dbReference>
<protein>
    <submittedName>
        <fullName evidence="8">RagB/SusD family nutrient uptake outer membrane protein</fullName>
    </submittedName>
</protein>
<keyword evidence="9" id="KW-1185">Reference proteome</keyword>
<accession>A0ABS9UXR5</accession>
<evidence type="ECO:0000256" key="5">
    <source>
        <dbReference type="ARBA" id="ARBA00023237"/>
    </source>
</evidence>
<evidence type="ECO:0000256" key="3">
    <source>
        <dbReference type="ARBA" id="ARBA00022729"/>
    </source>
</evidence>
<dbReference type="Proteomes" id="UP001165489">
    <property type="component" value="Unassembled WGS sequence"/>
</dbReference>
<dbReference type="PROSITE" id="PS51257">
    <property type="entry name" value="PROKAR_LIPOPROTEIN"/>
    <property type="match status" value="1"/>
</dbReference>
<sequence length="445" mass="51048">MKKNHQIIIAISVFLILSLMGCEGFLDEKPTKDIVVPNSLDALEAILDNHADLNRGLTLPLICADDYVTTLAGLAVYTPQWQRNAYLWQESPFSPDETVSEWSWPYKQVFYANVVLDELERIQDKDAPREAAIRGAAYFFRAWGYYNLSQVFLPGYSSPLSANEDYSIPMKQVPGIEVPFTMGTVNEVYEQILDDLAMAMELLPETSQYPTRPTKLMVKSLLARIYLSMEEYELALFYADQALQYPHSLMDYNEIENQINPFAQFNEEVIFHAVMLQYTLNVVPTTLIEPTLYGSYAVDDLRKDLFFTIRANGNVNFTGSYAGNFETFCGLAFNEIYLISSESKARLGDIQGAIADLNTLLIKRHLPGFEVFETSEIDVLLGKIIDERRKELVFRGLRWSDLRRINLDERFQKVLKREIDGVEYTLDPNSSRYIFPIPPREQAFN</sequence>